<dbReference type="PANTHER" id="PTHR43778">
    <property type="entry name" value="PYRUVATE CARBOXYLASE"/>
    <property type="match status" value="1"/>
</dbReference>
<feature type="region of interest" description="Disordered" evidence="1">
    <location>
        <begin position="452"/>
        <end position="483"/>
    </location>
</feature>
<dbReference type="CDD" id="cd07937">
    <property type="entry name" value="DRE_TIM_PC_TC_5S"/>
    <property type="match status" value="1"/>
</dbReference>
<dbReference type="Proteomes" id="UP000557872">
    <property type="component" value="Unassembled WGS sequence"/>
</dbReference>
<dbReference type="Pfam" id="PF02436">
    <property type="entry name" value="PYC_OADA"/>
    <property type="match status" value="1"/>
</dbReference>
<dbReference type="PROSITE" id="PS50991">
    <property type="entry name" value="PYR_CT"/>
    <property type="match status" value="1"/>
</dbReference>
<dbReference type="PANTHER" id="PTHR43778:SF2">
    <property type="entry name" value="PYRUVATE CARBOXYLASE, MITOCHONDRIAL"/>
    <property type="match status" value="1"/>
</dbReference>
<keyword evidence="3" id="KW-0436">Ligase</keyword>
<dbReference type="GO" id="GO:0005737">
    <property type="term" value="C:cytoplasm"/>
    <property type="evidence" value="ECO:0007669"/>
    <property type="project" value="TreeGrafter"/>
</dbReference>
<dbReference type="InterPro" id="IPR003379">
    <property type="entry name" value="Carboxylase_cons_dom"/>
</dbReference>
<dbReference type="InterPro" id="IPR013785">
    <property type="entry name" value="Aldolase_TIM"/>
</dbReference>
<dbReference type="Gene3D" id="3.20.20.70">
    <property type="entry name" value="Aldolase class I"/>
    <property type="match status" value="1"/>
</dbReference>
<dbReference type="NCBIfam" id="NF006761">
    <property type="entry name" value="PRK09282.1"/>
    <property type="match status" value="1"/>
</dbReference>
<name>A0A851GD06_9BACT</name>
<dbReference type="GO" id="GO:0006094">
    <property type="term" value="P:gluconeogenesis"/>
    <property type="evidence" value="ECO:0007669"/>
    <property type="project" value="TreeGrafter"/>
</dbReference>
<evidence type="ECO:0000256" key="1">
    <source>
        <dbReference type="SAM" id="MobiDB-lite"/>
    </source>
</evidence>
<dbReference type="SUPFAM" id="SSF51569">
    <property type="entry name" value="Aldolase"/>
    <property type="match status" value="1"/>
</dbReference>
<evidence type="ECO:0000313" key="4">
    <source>
        <dbReference type="Proteomes" id="UP000557872"/>
    </source>
</evidence>
<gene>
    <name evidence="3" type="ORF">HW115_04330</name>
</gene>
<dbReference type="AlphaFoldDB" id="A0A851GD06"/>
<protein>
    <submittedName>
        <fullName evidence="3">Pyruvate carboxylase subunit B</fullName>
        <ecNumber evidence="3">6.4.1.1</ecNumber>
    </submittedName>
</protein>
<dbReference type="SUPFAM" id="SSF89000">
    <property type="entry name" value="post-HMGL domain-like"/>
    <property type="match status" value="1"/>
</dbReference>
<accession>A0A851GD06</accession>
<dbReference type="InterPro" id="IPR055268">
    <property type="entry name" value="PCB-like"/>
</dbReference>
<dbReference type="EMBL" id="JACBAZ010000001">
    <property type="protein sequence ID" value="NWK54822.1"/>
    <property type="molecule type" value="Genomic_DNA"/>
</dbReference>
<evidence type="ECO:0000259" key="2">
    <source>
        <dbReference type="PROSITE" id="PS50991"/>
    </source>
</evidence>
<dbReference type="EC" id="6.4.1.1" evidence="3"/>
<dbReference type="RefSeq" id="WP_178931326.1">
    <property type="nucleotide sequence ID" value="NZ_JACBAZ010000001.1"/>
</dbReference>
<dbReference type="GO" id="GO:0004736">
    <property type="term" value="F:pyruvate carboxylase activity"/>
    <property type="evidence" value="ECO:0007669"/>
    <property type="project" value="UniProtKB-EC"/>
</dbReference>
<comment type="caution">
    <text evidence="3">The sequence shown here is derived from an EMBL/GenBank/DDBJ whole genome shotgun (WGS) entry which is preliminary data.</text>
</comment>
<keyword evidence="4" id="KW-1185">Reference proteome</keyword>
<feature type="compositionally biased region" description="Low complexity" evidence="1">
    <location>
        <begin position="460"/>
        <end position="479"/>
    </location>
</feature>
<dbReference type="InterPro" id="IPR000891">
    <property type="entry name" value="PYR_CT"/>
</dbReference>
<evidence type="ECO:0000313" key="3">
    <source>
        <dbReference type="EMBL" id="NWK54822.1"/>
    </source>
</evidence>
<keyword evidence="3" id="KW-0670">Pyruvate</keyword>
<sequence>METKPVIFNNTVLRDGHQSLAATRMKTEQMLDACPILDSMGYGSLETWGGATIDAGLRFLNEFPFDRLDALKAACPKTPHMMLLRGQNIVQYAHFPNDVVEAFIHSSAKHGMDIFRIFDALNDPRNMECAIKAAKAAGKQAHGVICYTTSPVHNVESFVQLGIKLESMGADAIVVKDMAGLIPPQSAKEIVSGLKENIQIPVWIHTHETAGLGAATYLAAIDAGVDAIDVSIAPFANGTGQPDALRMLALLDGHPRKPEISPEYLEQLEQLRQHFTEVYGELSDYTNHRNEVVDSDTLRYQVPGGMLSNFRNQLKEQKMEDKFEDVFAEIPVVREALGWIPLVTPTSQIVGVQAMLNVKFGRWKNFSPQAMDIALGYYGSTPAPVDPEVQKLAAKQAGKDPITCRPADLKEPGMDKLREELEAKGYPSDDEHCVIHAMFPMQLDDYYNSKKKAEEKAEAPAKATPAAETAAVTTPTSPAGHPDAKVRNMSLTINGTAHHVLVEEL</sequence>
<dbReference type="Pfam" id="PF00682">
    <property type="entry name" value="HMGL-like"/>
    <property type="match status" value="1"/>
</dbReference>
<organism evidence="3 4">
    <name type="scientific">Oceaniferula marina</name>
    <dbReference type="NCBI Taxonomy" id="2748318"/>
    <lineage>
        <taxon>Bacteria</taxon>
        <taxon>Pseudomonadati</taxon>
        <taxon>Verrucomicrobiota</taxon>
        <taxon>Verrucomicrobiia</taxon>
        <taxon>Verrucomicrobiales</taxon>
        <taxon>Verrucomicrobiaceae</taxon>
        <taxon>Oceaniferula</taxon>
    </lineage>
</organism>
<reference evidence="3 4" key="1">
    <citation type="submission" date="2020-07" db="EMBL/GenBank/DDBJ databases">
        <title>Roseicoccus Jingziensis gen. nov., sp. nov., isolated from coastal seawater.</title>
        <authorList>
            <person name="Feng X."/>
        </authorList>
    </citation>
    <scope>NUCLEOTIDE SEQUENCE [LARGE SCALE GENOMIC DNA]</scope>
    <source>
        <strain evidence="3 4">N1E253</strain>
    </source>
</reference>
<proteinExistence type="predicted"/>
<feature type="domain" description="Pyruvate carboxyltransferase" evidence="2">
    <location>
        <begin position="6"/>
        <end position="266"/>
    </location>
</feature>